<dbReference type="GeneID" id="93648319"/>
<dbReference type="SUPFAM" id="SSF52058">
    <property type="entry name" value="L domain-like"/>
    <property type="match status" value="1"/>
</dbReference>
<evidence type="ECO:0000256" key="1">
    <source>
        <dbReference type="SAM" id="MobiDB-lite"/>
    </source>
</evidence>
<evidence type="ECO:0000313" key="2">
    <source>
        <dbReference type="EMBL" id="OAG31442.1"/>
    </source>
</evidence>
<keyword evidence="3" id="KW-1185">Reference proteome</keyword>
<sequence length="784" mass="87787">MRIPHSQTSPKPKIYAAGVLLLCTALMQVESAPFYIGRLSGNRLAPGSIVMRQLILAQILAPFLVFTGLSQQVPESNLSSYDILKLHNPDIMGEVHETSTWDASNMEKLTVAVGQTGWGALIASLPAQMQCLKHLSIVALSTKKPKKENHDQDLARTSEICKHANLLHTLVLDGLNITALPPNIKYHPGLRSLILRNVAILPLRIPQDMDEGLCNEIVFFLEVISMGAIKTNLSLCDCTMNYTNLTIPESVTIRPRAVKRLQIEGGRLALLNLVFELVNDVEVLVLANNHLTGDLQCLPPAPLANLRELHVSREPDLDTIHSSIYLACEQLITVAILDMNPDMLMPEDFFYTDLAQVKKLKLDRHIYQGIDRFYSGFLEHKLTVKVYGKTSLGELMKVMTIQKITGGLTIGDQADIVDFETGADFDNNAYSQSDRDQHDWECPNATGPNHPSFSIMVFGQLECPFPALAAARVVVLSFFPSKGSKELQTDDQNFFLDLIRAYPNLHSLIVRFIHKPFMLTYNVMIPFRAAMKKLNFCRLENIHVDALHDFLNLGDLLFTENGINIAAMMKDSAGEWSSLLPEAKKLSTIYLLNKTMFGIWHNHPKNMKTFIKADYRLATLPRPTALKNPRERRGTQEEGLPRPNPTPNNTDICSYQPICQVCENILFPRQRGPAGANNPTYAHAWYRTVETKDVTAVLACGHYVCFWCLNYRAKTLTPTMEVRADTGLPPSVGDILIRIVPAGPNMLIRVPVLRFIAIKCPVKECRAQTAYSHMEHLIDPNKTP</sequence>
<dbReference type="Gene3D" id="3.80.10.10">
    <property type="entry name" value="Ribonuclease Inhibitor"/>
    <property type="match status" value="1"/>
</dbReference>
<feature type="region of interest" description="Disordered" evidence="1">
    <location>
        <begin position="624"/>
        <end position="648"/>
    </location>
</feature>
<comment type="caution">
    <text evidence="2">The sequence shown here is derived from an EMBL/GenBank/DDBJ whole genome shotgun (WGS) entry which is preliminary data.</text>
</comment>
<dbReference type="RefSeq" id="XP_067545117.1">
    <property type="nucleotide sequence ID" value="XM_067689387.1"/>
</dbReference>
<organism evidence="2 3">
    <name type="scientific">Nematocida displodere</name>
    <dbReference type="NCBI Taxonomy" id="1805483"/>
    <lineage>
        <taxon>Eukaryota</taxon>
        <taxon>Fungi</taxon>
        <taxon>Fungi incertae sedis</taxon>
        <taxon>Microsporidia</taxon>
        <taxon>Nematocida</taxon>
    </lineage>
</organism>
<protein>
    <submittedName>
        <fullName evidence="2">Uncharacterized protein</fullName>
    </submittedName>
</protein>
<dbReference type="Proteomes" id="UP000185944">
    <property type="component" value="Unassembled WGS sequence"/>
</dbReference>
<evidence type="ECO:0000313" key="3">
    <source>
        <dbReference type="Proteomes" id="UP000185944"/>
    </source>
</evidence>
<feature type="compositionally biased region" description="Basic and acidic residues" evidence="1">
    <location>
        <begin position="628"/>
        <end position="640"/>
    </location>
</feature>
<dbReference type="InterPro" id="IPR032675">
    <property type="entry name" value="LRR_dom_sf"/>
</dbReference>
<dbReference type="EMBL" id="LTDL01000016">
    <property type="protein sequence ID" value="OAG31442.1"/>
    <property type="molecule type" value="Genomic_DNA"/>
</dbReference>
<gene>
    <name evidence="2" type="ORF">NEDG_01969</name>
</gene>
<dbReference type="VEuPathDB" id="MicrosporidiaDB:NEDG_01969"/>
<reference evidence="2 3" key="1">
    <citation type="submission" date="2016-02" db="EMBL/GenBank/DDBJ databases">
        <title>Discovery of a natural microsporidian pathogen with a broad tissue tropism in Caenorhabditis elegans.</title>
        <authorList>
            <person name="Luallen R.J."/>
            <person name="Reinke A.W."/>
            <person name="Tong L."/>
            <person name="Botts M.R."/>
            <person name="Felix M.-A."/>
            <person name="Troemel E.R."/>
        </authorList>
    </citation>
    <scope>NUCLEOTIDE SEQUENCE [LARGE SCALE GENOMIC DNA]</scope>
    <source>
        <strain evidence="2 3">JUm2807</strain>
    </source>
</reference>
<name>A0A177EJY6_9MICR</name>
<accession>A0A177EJY6</accession>
<proteinExistence type="predicted"/>
<dbReference type="AlphaFoldDB" id="A0A177EJY6"/>